<sequence length="444" mass="49700">MALTDTKLKNLKPTDKVYKVVDRDGMYVVVSLKGTLTFRYDYRLAGRRETLTLGQYDEFQASQPKRAPEDIKYGDPLSLADARDLLARAKNMVSRGESPARVKSEAKKECQESGTFEFFADIWLRNGGLADSTAAMRKSILDRDVLPKFGKRKLEEITSSQVLALCEKIKERGAPATAVHVREVIQQVYRHAMSRGLKIENPAEAVKASAIATFKPRERALTPGEIHQFFSVLDTIGTLPTLKLAVKFILLTMCRKGELLLATWKEVDFDAATWTIPPERMKARRAHVVYLSSQALDLLVGLKTCAGSSPYLLPGRYETDKPMSEATLNRVITAAVEKAQKDGLDLPHFCVHDLRRTASTLLHEAGFNTDWIEKCLAHEQKGVRAVYNKAEYAEQRRAMLQSWAEMVDDWIRGSKLTPVVMMSQGALSIRSLDQDRVTGHAANG</sequence>
<dbReference type="Gene3D" id="3.30.160.390">
    <property type="entry name" value="Integrase, DNA-binding domain"/>
    <property type="match status" value="1"/>
</dbReference>
<dbReference type="GO" id="GO:0003677">
    <property type="term" value="F:DNA binding"/>
    <property type="evidence" value="ECO:0007669"/>
    <property type="project" value="UniProtKB-UniRule"/>
</dbReference>
<proteinExistence type="inferred from homology"/>
<dbReference type="PROSITE" id="PS51900">
    <property type="entry name" value="CB"/>
    <property type="match status" value="1"/>
</dbReference>
<dbReference type="InterPro" id="IPR002104">
    <property type="entry name" value="Integrase_catalytic"/>
</dbReference>
<dbReference type="InterPro" id="IPR050808">
    <property type="entry name" value="Phage_Integrase"/>
</dbReference>
<organism evidence="8 9">
    <name type="scientific">Aquabacterium olei</name>
    <dbReference type="NCBI Taxonomy" id="1296669"/>
    <lineage>
        <taxon>Bacteria</taxon>
        <taxon>Pseudomonadati</taxon>
        <taxon>Pseudomonadota</taxon>
        <taxon>Betaproteobacteria</taxon>
        <taxon>Burkholderiales</taxon>
        <taxon>Aquabacterium</taxon>
    </lineage>
</organism>
<dbReference type="SUPFAM" id="SSF56349">
    <property type="entry name" value="DNA breaking-rejoining enzymes"/>
    <property type="match status" value="1"/>
</dbReference>
<evidence type="ECO:0000313" key="8">
    <source>
        <dbReference type="EMBL" id="AWI53381.1"/>
    </source>
</evidence>
<dbReference type="InterPro" id="IPR053876">
    <property type="entry name" value="Phage_int_M"/>
</dbReference>
<dbReference type="AlphaFoldDB" id="A0A2U8FQN8"/>
<evidence type="ECO:0000259" key="7">
    <source>
        <dbReference type="PROSITE" id="PS51900"/>
    </source>
</evidence>
<dbReference type="Gene3D" id="1.10.443.10">
    <property type="entry name" value="Intergrase catalytic core"/>
    <property type="match status" value="1"/>
</dbReference>
<dbReference type="InterPro" id="IPR011010">
    <property type="entry name" value="DNA_brk_join_enz"/>
</dbReference>
<comment type="similarity">
    <text evidence="1">Belongs to the 'phage' integrase family.</text>
</comment>
<gene>
    <name evidence="8" type="ORF">DEH84_08015</name>
</gene>
<dbReference type="InterPro" id="IPR038488">
    <property type="entry name" value="Integrase_DNA-bd_sf"/>
</dbReference>
<keyword evidence="3 5" id="KW-0238">DNA-binding</keyword>
<dbReference type="InterPro" id="IPR010998">
    <property type="entry name" value="Integrase_recombinase_N"/>
</dbReference>
<accession>A0A2U8FQN8</accession>
<evidence type="ECO:0000313" key="9">
    <source>
        <dbReference type="Proteomes" id="UP000244892"/>
    </source>
</evidence>
<dbReference type="CDD" id="cd00801">
    <property type="entry name" value="INT_P4_C"/>
    <property type="match status" value="1"/>
</dbReference>
<dbReference type="InterPro" id="IPR013762">
    <property type="entry name" value="Integrase-like_cat_sf"/>
</dbReference>
<dbReference type="KEGG" id="aon:DEH84_08015"/>
<dbReference type="InterPro" id="IPR044068">
    <property type="entry name" value="CB"/>
</dbReference>
<name>A0A2U8FQN8_9BURK</name>
<evidence type="ECO:0000256" key="5">
    <source>
        <dbReference type="PROSITE-ProRule" id="PRU01248"/>
    </source>
</evidence>
<dbReference type="Proteomes" id="UP000244892">
    <property type="component" value="Chromosome"/>
</dbReference>
<evidence type="ECO:0000256" key="2">
    <source>
        <dbReference type="ARBA" id="ARBA00022908"/>
    </source>
</evidence>
<dbReference type="Pfam" id="PF22022">
    <property type="entry name" value="Phage_int_M"/>
    <property type="match status" value="1"/>
</dbReference>
<keyword evidence="9" id="KW-1185">Reference proteome</keyword>
<feature type="domain" description="Tyr recombinase" evidence="6">
    <location>
        <begin position="216"/>
        <end position="400"/>
    </location>
</feature>
<dbReference type="PANTHER" id="PTHR30629">
    <property type="entry name" value="PROPHAGE INTEGRASE"/>
    <property type="match status" value="1"/>
</dbReference>
<dbReference type="GO" id="GO:0006310">
    <property type="term" value="P:DNA recombination"/>
    <property type="evidence" value="ECO:0007669"/>
    <property type="project" value="UniProtKB-KW"/>
</dbReference>
<reference evidence="8 9" key="1">
    <citation type="submission" date="2018-05" db="EMBL/GenBank/DDBJ databases">
        <title>complete genome sequence of Aquabacterium olei NBRC 110486.</title>
        <authorList>
            <person name="Tang B."/>
            <person name="Chang J."/>
            <person name="Zhang L."/>
            <person name="Yang H."/>
        </authorList>
    </citation>
    <scope>NUCLEOTIDE SEQUENCE [LARGE SCALE GENOMIC DNA]</scope>
    <source>
        <strain evidence="8 9">NBRC 110486</strain>
    </source>
</reference>
<dbReference type="OrthoDB" id="9775880at2"/>
<dbReference type="RefSeq" id="WP_058086133.1">
    <property type="nucleotide sequence ID" value="NZ_CP029210.1"/>
</dbReference>
<feature type="domain" description="Core-binding (CB)" evidence="7">
    <location>
        <begin position="114"/>
        <end position="193"/>
    </location>
</feature>
<keyword evidence="2" id="KW-0229">DNA integration</keyword>
<evidence type="ECO:0000256" key="3">
    <source>
        <dbReference type="ARBA" id="ARBA00023125"/>
    </source>
</evidence>
<dbReference type="Gene3D" id="1.10.150.130">
    <property type="match status" value="1"/>
</dbReference>
<keyword evidence="4" id="KW-0233">DNA recombination</keyword>
<dbReference type="InterPro" id="IPR025166">
    <property type="entry name" value="Integrase_DNA_bind_dom"/>
</dbReference>
<dbReference type="Pfam" id="PF00589">
    <property type="entry name" value="Phage_integrase"/>
    <property type="match status" value="1"/>
</dbReference>
<protein>
    <submittedName>
        <fullName evidence="8">DUF4102 domain-containing protein</fullName>
    </submittedName>
</protein>
<dbReference type="EMBL" id="CP029210">
    <property type="protein sequence ID" value="AWI53381.1"/>
    <property type="molecule type" value="Genomic_DNA"/>
</dbReference>
<evidence type="ECO:0000259" key="6">
    <source>
        <dbReference type="PROSITE" id="PS51898"/>
    </source>
</evidence>
<dbReference type="PROSITE" id="PS51898">
    <property type="entry name" value="TYR_RECOMBINASE"/>
    <property type="match status" value="1"/>
</dbReference>
<evidence type="ECO:0000256" key="1">
    <source>
        <dbReference type="ARBA" id="ARBA00008857"/>
    </source>
</evidence>
<dbReference type="GO" id="GO:0015074">
    <property type="term" value="P:DNA integration"/>
    <property type="evidence" value="ECO:0007669"/>
    <property type="project" value="UniProtKB-KW"/>
</dbReference>
<dbReference type="PANTHER" id="PTHR30629:SF2">
    <property type="entry name" value="PROPHAGE INTEGRASE INTS-RELATED"/>
    <property type="match status" value="1"/>
</dbReference>
<evidence type="ECO:0000256" key="4">
    <source>
        <dbReference type="ARBA" id="ARBA00023172"/>
    </source>
</evidence>
<dbReference type="Pfam" id="PF13356">
    <property type="entry name" value="Arm-DNA-bind_3"/>
    <property type="match status" value="1"/>
</dbReference>